<gene>
    <name evidence="1" type="ORF">EYD45_02355</name>
</gene>
<dbReference type="RefSeq" id="WP_130962733.1">
    <property type="nucleotide sequence ID" value="NZ_SIRT01000001.1"/>
</dbReference>
<dbReference type="AlphaFoldDB" id="A0A4V2JAH5"/>
<evidence type="ECO:0000313" key="2">
    <source>
        <dbReference type="Proteomes" id="UP000291142"/>
    </source>
</evidence>
<comment type="caution">
    <text evidence="1">The sequence shown here is derived from an EMBL/GenBank/DDBJ whole genome shotgun (WGS) entry which is preliminary data.</text>
</comment>
<keyword evidence="2" id="KW-1185">Reference proteome</keyword>
<dbReference type="Proteomes" id="UP000291142">
    <property type="component" value="Unassembled WGS sequence"/>
</dbReference>
<protein>
    <recommendedName>
        <fullName evidence="3">Lipocalin-like domain-containing protein</fullName>
    </recommendedName>
</protein>
<dbReference type="EMBL" id="SIRT01000001">
    <property type="protein sequence ID" value="TBN06746.1"/>
    <property type="molecule type" value="Genomic_DNA"/>
</dbReference>
<reference evidence="1 2" key="1">
    <citation type="submission" date="2019-02" db="EMBL/GenBank/DDBJ databases">
        <title>Hyunsoonleella sp., isolated from marine sediment.</title>
        <authorList>
            <person name="Liu B.-T."/>
        </authorList>
    </citation>
    <scope>NUCLEOTIDE SEQUENCE [LARGE SCALE GENOMIC DNA]</scope>
    <source>
        <strain evidence="1 2">T58</strain>
    </source>
</reference>
<organism evidence="1 2">
    <name type="scientific">Hyunsoonleella flava</name>
    <dbReference type="NCBI Taxonomy" id="2527939"/>
    <lineage>
        <taxon>Bacteria</taxon>
        <taxon>Pseudomonadati</taxon>
        <taxon>Bacteroidota</taxon>
        <taxon>Flavobacteriia</taxon>
        <taxon>Flavobacteriales</taxon>
        <taxon>Flavobacteriaceae</taxon>
    </lineage>
</organism>
<proteinExistence type="predicted"/>
<dbReference type="OrthoDB" id="955522at2"/>
<sequence>MKKILYFTIIILLFNCASDDGKPNEETQLLGKWQVIEHLLDPGDGSGTFKPVTSQRVIEFFLDGSVKVNGNLCFLTTEIGEKQTGTYEITSNPNADTTFDGEIIPDDDDCNSEFYKIYFDISADGHLILWYPCIEPCGEKFKKVD</sequence>
<evidence type="ECO:0000313" key="1">
    <source>
        <dbReference type="EMBL" id="TBN06746.1"/>
    </source>
</evidence>
<name>A0A4V2JAH5_9FLAO</name>
<evidence type="ECO:0008006" key="3">
    <source>
        <dbReference type="Google" id="ProtNLM"/>
    </source>
</evidence>
<accession>A0A4V2JAH5</accession>